<keyword evidence="1" id="KW-0863">Zinc-finger</keyword>
<keyword evidence="1" id="KW-0862">Zinc</keyword>
<sequence length="67" mass="7589">MKWPLSKKMETSLLTCVIHKGEKLKMYCLDHSQLCCSKCFELNHSQCSKVTQISELTNSQPTGLEGL</sequence>
<dbReference type="PROSITE" id="PS50119">
    <property type="entry name" value="ZF_BBOX"/>
    <property type="match status" value="1"/>
</dbReference>
<evidence type="ECO:0000313" key="4">
    <source>
        <dbReference type="Proteomes" id="UP000828390"/>
    </source>
</evidence>
<reference evidence="3" key="1">
    <citation type="journal article" date="2019" name="bioRxiv">
        <title>The Genome of the Zebra Mussel, Dreissena polymorpha: A Resource for Invasive Species Research.</title>
        <authorList>
            <person name="McCartney M.A."/>
            <person name="Auch B."/>
            <person name="Kono T."/>
            <person name="Mallez S."/>
            <person name="Zhang Y."/>
            <person name="Obille A."/>
            <person name="Becker A."/>
            <person name="Abrahante J.E."/>
            <person name="Garbe J."/>
            <person name="Badalamenti J.P."/>
            <person name="Herman A."/>
            <person name="Mangelson H."/>
            <person name="Liachko I."/>
            <person name="Sullivan S."/>
            <person name="Sone E.D."/>
            <person name="Koren S."/>
            <person name="Silverstein K.A.T."/>
            <person name="Beckman K.B."/>
            <person name="Gohl D.M."/>
        </authorList>
    </citation>
    <scope>NUCLEOTIDE SEQUENCE</scope>
    <source>
        <strain evidence="3">Duluth1</strain>
        <tissue evidence="3">Whole animal</tissue>
    </source>
</reference>
<dbReference type="AlphaFoldDB" id="A0A9D4F5E7"/>
<keyword evidence="1" id="KW-0479">Metal-binding</keyword>
<dbReference type="CDD" id="cd19756">
    <property type="entry name" value="Bbox2"/>
    <property type="match status" value="1"/>
</dbReference>
<gene>
    <name evidence="3" type="ORF">DPMN_168590</name>
</gene>
<dbReference type="InterPro" id="IPR000315">
    <property type="entry name" value="Znf_B-box"/>
</dbReference>
<evidence type="ECO:0000313" key="3">
    <source>
        <dbReference type="EMBL" id="KAH3790391.1"/>
    </source>
</evidence>
<dbReference type="Pfam" id="PF00643">
    <property type="entry name" value="zf-B_box"/>
    <property type="match status" value="1"/>
</dbReference>
<organism evidence="3 4">
    <name type="scientific">Dreissena polymorpha</name>
    <name type="common">Zebra mussel</name>
    <name type="synonym">Mytilus polymorpha</name>
    <dbReference type="NCBI Taxonomy" id="45954"/>
    <lineage>
        <taxon>Eukaryota</taxon>
        <taxon>Metazoa</taxon>
        <taxon>Spiralia</taxon>
        <taxon>Lophotrochozoa</taxon>
        <taxon>Mollusca</taxon>
        <taxon>Bivalvia</taxon>
        <taxon>Autobranchia</taxon>
        <taxon>Heteroconchia</taxon>
        <taxon>Euheterodonta</taxon>
        <taxon>Imparidentia</taxon>
        <taxon>Neoheterodontei</taxon>
        <taxon>Myida</taxon>
        <taxon>Dreissenoidea</taxon>
        <taxon>Dreissenidae</taxon>
        <taxon>Dreissena</taxon>
    </lineage>
</organism>
<reference evidence="3" key="2">
    <citation type="submission" date="2020-11" db="EMBL/GenBank/DDBJ databases">
        <authorList>
            <person name="McCartney M.A."/>
            <person name="Auch B."/>
            <person name="Kono T."/>
            <person name="Mallez S."/>
            <person name="Becker A."/>
            <person name="Gohl D.M."/>
            <person name="Silverstein K.A.T."/>
            <person name="Koren S."/>
            <person name="Bechman K.B."/>
            <person name="Herman A."/>
            <person name="Abrahante J.E."/>
            <person name="Garbe J."/>
        </authorList>
    </citation>
    <scope>NUCLEOTIDE SEQUENCE</scope>
    <source>
        <strain evidence="3">Duluth1</strain>
        <tissue evidence="3">Whole animal</tissue>
    </source>
</reference>
<evidence type="ECO:0000256" key="1">
    <source>
        <dbReference type="PROSITE-ProRule" id="PRU00024"/>
    </source>
</evidence>
<dbReference type="EMBL" id="JAIWYP010000008">
    <property type="protein sequence ID" value="KAH3790391.1"/>
    <property type="molecule type" value="Genomic_DNA"/>
</dbReference>
<dbReference type="Gene3D" id="3.30.160.60">
    <property type="entry name" value="Classic Zinc Finger"/>
    <property type="match status" value="1"/>
</dbReference>
<feature type="domain" description="B box-type" evidence="2">
    <location>
        <begin position="11"/>
        <end position="44"/>
    </location>
</feature>
<accession>A0A9D4F5E7</accession>
<dbReference type="SUPFAM" id="SSF57845">
    <property type="entry name" value="B-box zinc-binding domain"/>
    <property type="match status" value="1"/>
</dbReference>
<evidence type="ECO:0000259" key="2">
    <source>
        <dbReference type="PROSITE" id="PS50119"/>
    </source>
</evidence>
<name>A0A9D4F5E7_DREPO</name>
<proteinExistence type="predicted"/>
<dbReference type="Proteomes" id="UP000828390">
    <property type="component" value="Unassembled WGS sequence"/>
</dbReference>
<keyword evidence="4" id="KW-1185">Reference proteome</keyword>
<dbReference type="GO" id="GO:0008270">
    <property type="term" value="F:zinc ion binding"/>
    <property type="evidence" value="ECO:0007669"/>
    <property type="project" value="UniProtKB-KW"/>
</dbReference>
<protein>
    <recommendedName>
        <fullName evidence="2">B box-type domain-containing protein</fullName>
    </recommendedName>
</protein>
<comment type="caution">
    <text evidence="3">The sequence shown here is derived from an EMBL/GenBank/DDBJ whole genome shotgun (WGS) entry which is preliminary data.</text>
</comment>